<reference evidence="2 3" key="1">
    <citation type="journal article" date="2019" name="Appl. Microbiol. Biotechnol.">
        <title>Genome sequence of Isaria javanica and comparative genome analysis insights into family S53 peptidase evolution in fungal entomopathogens.</title>
        <authorList>
            <person name="Lin R."/>
            <person name="Zhang X."/>
            <person name="Xin B."/>
            <person name="Zou M."/>
            <person name="Gao Y."/>
            <person name="Qin F."/>
            <person name="Hu Q."/>
            <person name="Xie B."/>
            <person name="Cheng X."/>
        </authorList>
    </citation>
    <scope>NUCLEOTIDE SEQUENCE [LARGE SCALE GENOMIC DNA]</scope>
    <source>
        <strain evidence="2 3">IJ1G</strain>
    </source>
</reference>
<accession>A0A545VI23</accession>
<name>A0A545VI23_9HYPO</name>
<dbReference type="AlphaFoldDB" id="A0A545VI23"/>
<organism evidence="2 3">
    <name type="scientific">Cordyceps javanica</name>
    <dbReference type="NCBI Taxonomy" id="43265"/>
    <lineage>
        <taxon>Eukaryota</taxon>
        <taxon>Fungi</taxon>
        <taxon>Dikarya</taxon>
        <taxon>Ascomycota</taxon>
        <taxon>Pezizomycotina</taxon>
        <taxon>Sordariomycetes</taxon>
        <taxon>Hypocreomycetidae</taxon>
        <taxon>Hypocreales</taxon>
        <taxon>Cordycipitaceae</taxon>
        <taxon>Cordyceps</taxon>
    </lineage>
</organism>
<proteinExistence type="predicted"/>
<evidence type="ECO:0000313" key="2">
    <source>
        <dbReference type="EMBL" id="TQV90317.1"/>
    </source>
</evidence>
<gene>
    <name evidence="2" type="ORF">IF1G_10953</name>
</gene>
<dbReference type="EMBL" id="SPUK01000028">
    <property type="protein sequence ID" value="TQV90317.1"/>
    <property type="molecule type" value="Genomic_DNA"/>
</dbReference>
<comment type="caution">
    <text evidence="2">The sequence shown here is derived from an EMBL/GenBank/DDBJ whole genome shotgun (WGS) entry which is preliminary data.</text>
</comment>
<protein>
    <submittedName>
        <fullName evidence="2">Uncharacterized protein</fullName>
    </submittedName>
</protein>
<evidence type="ECO:0000313" key="3">
    <source>
        <dbReference type="Proteomes" id="UP000315783"/>
    </source>
</evidence>
<feature type="region of interest" description="Disordered" evidence="1">
    <location>
        <begin position="88"/>
        <end position="116"/>
    </location>
</feature>
<sequence length="137" mass="15289">MLLSGRWRTALSACTDPASAGPLPSTTITIRHIMLNRPQAREVGAGNLSLGFCIVLHVMSAARVRRVSLRLYAAPFICAKKLPRLSSRPLHHRRPQLDHYRSPPPPRRASATTSSRYSRARLVSFVLPNFAPCEDRH</sequence>
<evidence type="ECO:0000256" key="1">
    <source>
        <dbReference type="SAM" id="MobiDB-lite"/>
    </source>
</evidence>
<dbReference type="Proteomes" id="UP000315783">
    <property type="component" value="Unassembled WGS sequence"/>
</dbReference>
<keyword evidence="3" id="KW-1185">Reference proteome</keyword>